<evidence type="ECO:0000313" key="3">
    <source>
        <dbReference type="Proteomes" id="UP000622547"/>
    </source>
</evidence>
<feature type="transmembrane region" description="Helical" evidence="1">
    <location>
        <begin position="12"/>
        <end position="31"/>
    </location>
</feature>
<evidence type="ECO:0000256" key="1">
    <source>
        <dbReference type="SAM" id="Phobius"/>
    </source>
</evidence>
<comment type="caution">
    <text evidence="2">The sequence shown here is derived from an EMBL/GenBank/DDBJ whole genome shotgun (WGS) entry which is preliminary data.</text>
</comment>
<keyword evidence="1" id="KW-1133">Transmembrane helix</keyword>
<dbReference type="Proteomes" id="UP000622547">
    <property type="component" value="Unassembled WGS sequence"/>
</dbReference>
<proteinExistence type="predicted"/>
<evidence type="ECO:0000313" key="2">
    <source>
        <dbReference type="EMBL" id="GII37107.1"/>
    </source>
</evidence>
<sequence length="145" mass="16503">MANYDNHRERAMLRRIVLGLVALALIVISGTDIKDLWWVPRFGTEALATVTQIDPKTIQVRFTVDERTYTAFANEYEALPTEVGDMIIIRYLIPAEGIVWDTRLSRPTLQLFFAGFWGLVGLGVAAGVVMEFTGRTLWWERLSKL</sequence>
<protein>
    <submittedName>
        <fullName evidence="2">Uncharacterized protein</fullName>
    </submittedName>
</protein>
<name>A0A8J3U4Z5_9ACTN</name>
<keyword evidence="3" id="KW-1185">Reference proteome</keyword>
<dbReference type="RefSeq" id="WP_204072814.1">
    <property type="nucleotide sequence ID" value="NZ_BAABHI010000037.1"/>
</dbReference>
<accession>A0A8J3U4Z5</accession>
<feature type="transmembrane region" description="Helical" evidence="1">
    <location>
        <begin position="111"/>
        <end position="134"/>
    </location>
</feature>
<organism evidence="2 3">
    <name type="scientific">Planotetraspora phitsanulokensis</name>
    <dbReference type="NCBI Taxonomy" id="575192"/>
    <lineage>
        <taxon>Bacteria</taxon>
        <taxon>Bacillati</taxon>
        <taxon>Actinomycetota</taxon>
        <taxon>Actinomycetes</taxon>
        <taxon>Streptosporangiales</taxon>
        <taxon>Streptosporangiaceae</taxon>
        <taxon>Planotetraspora</taxon>
    </lineage>
</organism>
<keyword evidence="1" id="KW-0812">Transmembrane</keyword>
<keyword evidence="1" id="KW-0472">Membrane</keyword>
<reference evidence="2 3" key="1">
    <citation type="submission" date="2021-01" db="EMBL/GenBank/DDBJ databases">
        <title>Whole genome shotgun sequence of Planotetraspora phitsanulokensis NBRC 104273.</title>
        <authorList>
            <person name="Komaki H."/>
            <person name="Tamura T."/>
        </authorList>
    </citation>
    <scope>NUCLEOTIDE SEQUENCE [LARGE SCALE GENOMIC DNA]</scope>
    <source>
        <strain evidence="2 3">NBRC 104273</strain>
    </source>
</reference>
<gene>
    <name evidence="2" type="ORF">Pph01_21100</name>
</gene>
<dbReference type="EMBL" id="BOOP01000008">
    <property type="protein sequence ID" value="GII37107.1"/>
    <property type="molecule type" value="Genomic_DNA"/>
</dbReference>
<dbReference type="AlphaFoldDB" id="A0A8J3U4Z5"/>